<dbReference type="GO" id="GO:0042274">
    <property type="term" value="P:ribosomal small subunit biogenesis"/>
    <property type="evidence" value="ECO:0007669"/>
    <property type="project" value="TreeGrafter"/>
</dbReference>
<keyword evidence="12" id="KW-1185">Reference proteome</keyword>
<sequence>MGNKIGRKYGISRRYGVSLWGQAKDPVNSRKYPPGEHGTSGFKRFSDFGKQFAAHNKLKAYYNLRTSRQFKNTFVKAKRMVKKVGNIIDSFTGLLESRLMSVLYRSGLASTIFTARQFVSHNHVTVNDKMVNIASYTVKPGDLIKIKKKLIHSNGKKESEVQLGVLESSSYLKIDFCIEDKQEYYTIEYLRMPKFSEIPYPIDMEINLIVEFFSR</sequence>
<dbReference type="SMART" id="SM00363">
    <property type="entry name" value="S4"/>
    <property type="match status" value="1"/>
</dbReference>
<protein>
    <recommendedName>
        <fullName evidence="6 7">Small ribosomal subunit protein uS4</fullName>
    </recommendedName>
</protein>
<accession>A0A8J3MP58</accession>
<dbReference type="CDD" id="cd00165">
    <property type="entry name" value="S4"/>
    <property type="match status" value="1"/>
</dbReference>
<comment type="function">
    <text evidence="7">With S5 and S12 plays an important role in translational accuracy.</text>
</comment>
<evidence type="ECO:0000256" key="2">
    <source>
        <dbReference type="ARBA" id="ARBA00022730"/>
    </source>
</evidence>
<gene>
    <name evidence="7 11" type="primary">rpsD</name>
    <name evidence="11" type="ORF">sL5_05780</name>
</gene>
<dbReference type="InterPro" id="IPR018079">
    <property type="entry name" value="Ribosomal_uS4_CS"/>
</dbReference>
<dbReference type="Gene3D" id="1.10.1050.10">
    <property type="entry name" value="Ribosomal Protein S4 Delta 41, Chain A, domain 1"/>
    <property type="match status" value="1"/>
</dbReference>
<comment type="function">
    <text evidence="7">One of the primary rRNA binding proteins, it binds directly to 16S rRNA where it nucleates assembly of the body of the 30S subunit.</text>
</comment>
<keyword evidence="5 7" id="KW-0687">Ribonucleoprotein</keyword>
<dbReference type="SUPFAM" id="SSF55174">
    <property type="entry name" value="Alpha-L RNA-binding motif"/>
    <property type="match status" value="1"/>
</dbReference>
<dbReference type="PROSITE" id="PS00632">
    <property type="entry name" value="RIBOSOMAL_S4"/>
    <property type="match status" value="1"/>
</dbReference>
<comment type="subunit">
    <text evidence="7">Part of the 30S ribosomal subunit. Contacts protein S5. The interaction surface between S4 and S5 is involved in control of translational fidelity.</text>
</comment>
<name>A0A8J3MP58_9RICK</name>
<dbReference type="PROSITE" id="PS50889">
    <property type="entry name" value="S4"/>
    <property type="match status" value="1"/>
</dbReference>
<evidence type="ECO:0000256" key="3">
    <source>
        <dbReference type="ARBA" id="ARBA00022884"/>
    </source>
</evidence>
<dbReference type="InterPro" id="IPR005709">
    <property type="entry name" value="Ribosomal_uS4_bac-type"/>
</dbReference>
<dbReference type="Gene3D" id="3.10.290.10">
    <property type="entry name" value="RNA-binding S4 domain"/>
    <property type="match status" value="1"/>
</dbReference>
<keyword evidence="2 7" id="KW-0699">rRNA-binding</keyword>
<dbReference type="SMART" id="SM01390">
    <property type="entry name" value="Ribosomal_S4"/>
    <property type="match status" value="1"/>
</dbReference>
<dbReference type="InterPro" id="IPR002942">
    <property type="entry name" value="S4_RNA-bd"/>
</dbReference>
<evidence type="ECO:0000256" key="1">
    <source>
        <dbReference type="ARBA" id="ARBA00007465"/>
    </source>
</evidence>
<dbReference type="InterPro" id="IPR022801">
    <property type="entry name" value="Ribosomal_uS4"/>
</dbReference>
<evidence type="ECO:0000256" key="6">
    <source>
        <dbReference type="ARBA" id="ARBA00035254"/>
    </source>
</evidence>
<evidence type="ECO:0000256" key="8">
    <source>
        <dbReference type="RuleBase" id="RU003699"/>
    </source>
</evidence>
<organism evidence="11 12">
    <name type="scientific">Candidatus Mesenet longicola</name>
    <dbReference type="NCBI Taxonomy" id="1892558"/>
    <lineage>
        <taxon>Bacteria</taxon>
        <taxon>Pseudomonadati</taxon>
        <taxon>Pseudomonadota</taxon>
        <taxon>Alphaproteobacteria</taxon>
        <taxon>Rickettsiales</taxon>
        <taxon>Anaplasmataceae</taxon>
        <taxon>Candidatus Mesenet</taxon>
    </lineage>
</organism>
<dbReference type="Pfam" id="PF00163">
    <property type="entry name" value="Ribosomal_S4"/>
    <property type="match status" value="1"/>
</dbReference>
<proteinExistence type="inferred from homology"/>
<evidence type="ECO:0000256" key="7">
    <source>
        <dbReference type="HAMAP-Rule" id="MF_01306"/>
    </source>
</evidence>
<dbReference type="NCBIfam" id="NF003717">
    <property type="entry name" value="PRK05327.1"/>
    <property type="match status" value="1"/>
</dbReference>
<dbReference type="PANTHER" id="PTHR11831">
    <property type="entry name" value="30S 40S RIBOSOMAL PROTEIN"/>
    <property type="match status" value="1"/>
</dbReference>
<keyword evidence="4 7" id="KW-0689">Ribosomal protein</keyword>
<dbReference type="GO" id="GO:0015935">
    <property type="term" value="C:small ribosomal subunit"/>
    <property type="evidence" value="ECO:0007669"/>
    <property type="project" value="InterPro"/>
</dbReference>
<reference evidence="11 12" key="1">
    <citation type="journal article" date="2021" name="Microb. Ecol.">
        <title>Candidatus Mesenet longicola: Novel Endosymbionts of Brontispa longissima that Induce Cytoplasmic Incompatibility.</title>
        <authorList>
            <person name="Takano S."/>
            <person name="Gotoh Y."/>
            <person name="Hayashi T."/>
        </authorList>
    </citation>
    <scope>NUCLEOTIDE SEQUENCE [LARGE SCALE GENOMIC DNA]</scope>
    <source>
        <strain evidence="11">L5</strain>
    </source>
</reference>
<dbReference type="AlphaFoldDB" id="A0A8J3MP58"/>
<dbReference type="GO" id="GO:0003735">
    <property type="term" value="F:structural constituent of ribosome"/>
    <property type="evidence" value="ECO:0007669"/>
    <property type="project" value="InterPro"/>
</dbReference>
<dbReference type="InterPro" id="IPR001912">
    <property type="entry name" value="Ribosomal_uS4_N"/>
</dbReference>
<feature type="domain" description="RNA-binding S4" evidence="9">
    <location>
        <begin position="97"/>
        <end position="156"/>
    </location>
</feature>
<dbReference type="HAMAP" id="MF_01306_B">
    <property type="entry name" value="Ribosomal_uS4_B"/>
    <property type="match status" value="1"/>
</dbReference>
<dbReference type="Pfam" id="PF01479">
    <property type="entry name" value="S4"/>
    <property type="match status" value="1"/>
</dbReference>
<feature type="domain" description="Small ribosomal subunit protein uS4 N-terminal" evidence="10">
    <location>
        <begin position="3"/>
        <end position="96"/>
    </location>
</feature>
<evidence type="ECO:0000259" key="9">
    <source>
        <dbReference type="SMART" id="SM00363"/>
    </source>
</evidence>
<keyword evidence="3 7" id="KW-0694">RNA-binding</keyword>
<dbReference type="Proteomes" id="UP000637906">
    <property type="component" value="Unassembled WGS sequence"/>
</dbReference>
<comment type="caution">
    <text evidence="11">The sequence shown here is derived from an EMBL/GenBank/DDBJ whole genome shotgun (WGS) entry which is preliminary data.</text>
</comment>
<evidence type="ECO:0000313" key="12">
    <source>
        <dbReference type="Proteomes" id="UP000637906"/>
    </source>
</evidence>
<evidence type="ECO:0000256" key="4">
    <source>
        <dbReference type="ARBA" id="ARBA00022980"/>
    </source>
</evidence>
<evidence type="ECO:0000256" key="5">
    <source>
        <dbReference type="ARBA" id="ARBA00023274"/>
    </source>
</evidence>
<dbReference type="GO" id="GO:0006412">
    <property type="term" value="P:translation"/>
    <property type="evidence" value="ECO:0007669"/>
    <property type="project" value="UniProtKB-UniRule"/>
</dbReference>
<dbReference type="EMBL" id="BNGU01000019">
    <property type="protein sequence ID" value="GHM59585.1"/>
    <property type="molecule type" value="Genomic_DNA"/>
</dbReference>
<evidence type="ECO:0000313" key="11">
    <source>
        <dbReference type="EMBL" id="GHM59585.1"/>
    </source>
</evidence>
<dbReference type="GO" id="GO:0019843">
    <property type="term" value="F:rRNA binding"/>
    <property type="evidence" value="ECO:0007669"/>
    <property type="project" value="UniProtKB-UniRule"/>
</dbReference>
<dbReference type="InterPro" id="IPR036986">
    <property type="entry name" value="S4_RNA-bd_sf"/>
</dbReference>
<dbReference type="PANTHER" id="PTHR11831:SF4">
    <property type="entry name" value="SMALL RIBOSOMAL SUBUNIT PROTEIN US4M"/>
    <property type="match status" value="1"/>
</dbReference>
<comment type="similarity">
    <text evidence="1 7 8">Belongs to the universal ribosomal protein uS4 family.</text>
</comment>
<evidence type="ECO:0000259" key="10">
    <source>
        <dbReference type="SMART" id="SM01390"/>
    </source>
</evidence>